<proteinExistence type="predicted"/>
<dbReference type="EMBL" id="FUWS01000006">
    <property type="protein sequence ID" value="SKA10585.1"/>
    <property type="molecule type" value="Genomic_DNA"/>
</dbReference>
<dbReference type="STRING" id="1122192.SAMN02745673_02490"/>
<dbReference type="PANTHER" id="PTHR46438">
    <property type="entry name" value="ALPHA/BETA-HYDROLASES SUPERFAMILY PROTEIN"/>
    <property type="match status" value="1"/>
</dbReference>
<dbReference type="AlphaFoldDB" id="A0A1T4R404"/>
<dbReference type="Pfam" id="PF12697">
    <property type="entry name" value="Abhydrolase_6"/>
    <property type="match status" value="1"/>
</dbReference>
<evidence type="ECO:0000259" key="2">
    <source>
        <dbReference type="Pfam" id="PF12697"/>
    </source>
</evidence>
<reference evidence="3 4" key="1">
    <citation type="submission" date="2017-02" db="EMBL/GenBank/DDBJ databases">
        <authorList>
            <person name="Peterson S.W."/>
        </authorList>
    </citation>
    <scope>NUCLEOTIDE SEQUENCE [LARGE SCALE GENOMIC DNA]</scope>
    <source>
        <strain evidence="3 4">DSM 45154</strain>
    </source>
</reference>
<evidence type="ECO:0000313" key="3">
    <source>
        <dbReference type="EMBL" id="SKA10585.1"/>
    </source>
</evidence>
<protein>
    <submittedName>
        <fullName evidence="3">Pimeloyl-ACP methyl ester carboxylesterase</fullName>
    </submittedName>
</protein>
<evidence type="ECO:0000313" key="4">
    <source>
        <dbReference type="Proteomes" id="UP000190637"/>
    </source>
</evidence>
<dbReference type="PANTHER" id="PTHR46438:SF11">
    <property type="entry name" value="LIPASE-RELATED"/>
    <property type="match status" value="1"/>
</dbReference>
<feature type="compositionally biased region" description="Basic and acidic residues" evidence="1">
    <location>
        <begin position="1"/>
        <end position="13"/>
    </location>
</feature>
<accession>A0A1T4R404</accession>
<dbReference type="GO" id="GO:0003824">
    <property type="term" value="F:catalytic activity"/>
    <property type="evidence" value="ECO:0007669"/>
    <property type="project" value="UniProtKB-ARBA"/>
</dbReference>
<dbReference type="InterPro" id="IPR029058">
    <property type="entry name" value="AB_hydrolase_fold"/>
</dbReference>
<organism evidence="3 4">
    <name type="scientific">Marinactinospora thermotolerans DSM 45154</name>
    <dbReference type="NCBI Taxonomy" id="1122192"/>
    <lineage>
        <taxon>Bacteria</taxon>
        <taxon>Bacillati</taxon>
        <taxon>Actinomycetota</taxon>
        <taxon>Actinomycetes</taxon>
        <taxon>Streptosporangiales</taxon>
        <taxon>Nocardiopsidaceae</taxon>
        <taxon>Marinactinospora</taxon>
    </lineage>
</organism>
<gene>
    <name evidence="3" type="ORF">SAMN02745673_02490</name>
</gene>
<dbReference type="Proteomes" id="UP000190637">
    <property type="component" value="Unassembled WGS sequence"/>
</dbReference>
<dbReference type="PRINTS" id="PR00111">
    <property type="entry name" value="ABHYDROLASE"/>
</dbReference>
<name>A0A1T4R404_9ACTN</name>
<dbReference type="InterPro" id="IPR000073">
    <property type="entry name" value="AB_hydrolase_1"/>
</dbReference>
<evidence type="ECO:0000256" key="1">
    <source>
        <dbReference type="SAM" id="MobiDB-lite"/>
    </source>
</evidence>
<dbReference type="SUPFAM" id="SSF53474">
    <property type="entry name" value="alpha/beta-Hydrolases"/>
    <property type="match status" value="1"/>
</dbReference>
<keyword evidence="4" id="KW-1185">Reference proteome</keyword>
<dbReference type="Gene3D" id="3.40.50.1820">
    <property type="entry name" value="alpha/beta hydrolase"/>
    <property type="match status" value="1"/>
</dbReference>
<feature type="domain" description="AB hydrolase-1" evidence="2">
    <location>
        <begin position="52"/>
        <end position="290"/>
    </location>
</feature>
<sequence>MGSRRAREVRTERAGTSPAGPPPDATLPHRVHLEFMKPWNIVYDRRGSGSPLVLLHGLGHRRQAWYPVMDELARRHDVIALDLPGFGRSPAPAAQERYDVDSLVDVVARACRALGLERPHLAGNSLGGAIALELGARGLAGSVTALAPIGFTTPREKAGTRLLTRGMGLAARIPEPVRLAAAASRPARAIAKRVLRGDPADPAVRELRFDATVLSPGSPFVRLARPVVDYEFTASEVPCLVTIGWGDLDRILPARAARRACARIPHARQVTLLGCGHVPMADRPRAVAAAILDTCRAGAAVSGE</sequence>
<feature type="region of interest" description="Disordered" evidence="1">
    <location>
        <begin position="1"/>
        <end position="27"/>
    </location>
</feature>